<sequence>MKADEEAPPPSPGLEGSAIRCREVCRSYGDLKVLSNLNLTVPQGQIYGLLGPSGCGKTTLLKCIVGTLKISRGHISVLGKPPAFPGHQVPGRMVGYMPQVNCYLIGTLHTTG</sequence>
<dbReference type="AlphaFoldDB" id="A0A4W5PY45"/>
<dbReference type="PANTHER" id="PTHR43038">
    <property type="entry name" value="ATP-BINDING CASSETTE, SUB-FAMILY H, MEMBER 1"/>
    <property type="match status" value="1"/>
</dbReference>
<evidence type="ECO:0000313" key="3">
    <source>
        <dbReference type="Proteomes" id="UP000314982"/>
    </source>
</evidence>
<keyword evidence="3" id="KW-1185">Reference proteome</keyword>
<protein>
    <recommendedName>
        <fullName evidence="1">ABC transporter domain-containing protein</fullName>
    </recommendedName>
</protein>
<reference evidence="2" key="3">
    <citation type="submission" date="2025-09" db="UniProtKB">
        <authorList>
            <consortium name="Ensembl"/>
        </authorList>
    </citation>
    <scope>IDENTIFICATION</scope>
</reference>
<accession>A0A4W5PY45</accession>
<organism evidence="2 3">
    <name type="scientific">Hucho hucho</name>
    <name type="common">huchen</name>
    <dbReference type="NCBI Taxonomy" id="62062"/>
    <lineage>
        <taxon>Eukaryota</taxon>
        <taxon>Metazoa</taxon>
        <taxon>Chordata</taxon>
        <taxon>Craniata</taxon>
        <taxon>Vertebrata</taxon>
        <taxon>Euteleostomi</taxon>
        <taxon>Actinopterygii</taxon>
        <taxon>Neopterygii</taxon>
        <taxon>Teleostei</taxon>
        <taxon>Protacanthopterygii</taxon>
        <taxon>Salmoniformes</taxon>
        <taxon>Salmonidae</taxon>
        <taxon>Salmoninae</taxon>
        <taxon>Hucho</taxon>
    </lineage>
</organism>
<evidence type="ECO:0000259" key="1">
    <source>
        <dbReference type="Pfam" id="PF00005"/>
    </source>
</evidence>
<dbReference type="GO" id="GO:0016887">
    <property type="term" value="F:ATP hydrolysis activity"/>
    <property type="evidence" value="ECO:0007669"/>
    <property type="project" value="InterPro"/>
</dbReference>
<reference evidence="3" key="1">
    <citation type="submission" date="2018-06" db="EMBL/GenBank/DDBJ databases">
        <title>Genome assembly of Danube salmon.</title>
        <authorList>
            <person name="Macqueen D.J."/>
            <person name="Gundappa M.K."/>
        </authorList>
    </citation>
    <scope>NUCLEOTIDE SEQUENCE [LARGE SCALE GENOMIC DNA]</scope>
</reference>
<dbReference type="STRING" id="62062.ENSHHUP00000066505"/>
<feature type="domain" description="ABC transporter" evidence="1">
    <location>
        <begin position="34"/>
        <end position="101"/>
    </location>
</feature>
<dbReference type="InterPro" id="IPR003439">
    <property type="entry name" value="ABC_transporter-like_ATP-bd"/>
</dbReference>
<name>A0A4W5PY45_9TELE</name>
<dbReference type="Gene3D" id="3.40.50.300">
    <property type="entry name" value="P-loop containing nucleotide triphosphate hydrolases"/>
    <property type="match status" value="1"/>
</dbReference>
<reference evidence="2" key="2">
    <citation type="submission" date="2025-08" db="UniProtKB">
        <authorList>
            <consortium name="Ensembl"/>
        </authorList>
    </citation>
    <scope>IDENTIFICATION</scope>
</reference>
<dbReference type="Ensembl" id="ENSHHUT00000068745.1">
    <property type="protein sequence ID" value="ENSHHUP00000066505.1"/>
    <property type="gene ID" value="ENSHHUG00000039224.1"/>
</dbReference>
<dbReference type="Pfam" id="PF00005">
    <property type="entry name" value="ABC_tran"/>
    <property type="match status" value="1"/>
</dbReference>
<proteinExistence type="predicted"/>
<dbReference type="GO" id="GO:0005524">
    <property type="term" value="F:ATP binding"/>
    <property type="evidence" value="ECO:0007669"/>
    <property type="project" value="InterPro"/>
</dbReference>
<evidence type="ECO:0000313" key="2">
    <source>
        <dbReference type="Ensembl" id="ENSHHUP00000066505.1"/>
    </source>
</evidence>
<dbReference type="PANTHER" id="PTHR43038:SF3">
    <property type="entry name" value="ABC TRANSPORTER G FAMILY MEMBER 20 ISOFORM X1"/>
    <property type="match status" value="1"/>
</dbReference>
<dbReference type="InterPro" id="IPR027417">
    <property type="entry name" value="P-loop_NTPase"/>
</dbReference>
<dbReference type="SUPFAM" id="SSF52540">
    <property type="entry name" value="P-loop containing nucleoside triphosphate hydrolases"/>
    <property type="match status" value="1"/>
</dbReference>
<dbReference type="Proteomes" id="UP000314982">
    <property type="component" value="Unassembled WGS sequence"/>
</dbReference>